<dbReference type="VEuPathDB" id="FungiDB:FUN_020580"/>
<evidence type="ECO:0000313" key="1">
    <source>
        <dbReference type="EMBL" id="PKK68515.1"/>
    </source>
</evidence>
<reference evidence="1 2" key="2">
    <citation type="submission" date="2017-10" db="EMBL/GenBank/DDBJ databases">
        <title>Extensive intraspecific genome diversity in a model arbuscular mycorrhizal fungus.</title>
        <authorList>
            <person name="Chen E.C.H."/>
            <person name="Morin E."/>
            <person name="Baudet D."/>
            <person name="Noel J."/>
            <person name="Ndikumana S."/>
            <person name="Charron P."/>
            <person name="St-Onge C."/>
            <person name="Giorgi J."/>
            <person name="Grigoriev I.V."/>
            <person name="Roux C."/>
            <person name="Martin F.M."/>
            <person name="Corradi N."/>
        </authorList>
    </citation>
    <scope>NUCLEOTIDE SEQUENCE [LARGE SCALE GENOMIC DNA]</scope>
    <source>
        <strain evidence="1 2">C2</strain>
    </source>
</reference>
<sequence length="256" mass="29812">MDGERNLQRNLFNGSKLRRTVSLQYVFPSFQNQQRNLLHRSQSNPDFSDKNTRVYDDNINYSVGLFTLSIYEELSSKQKEDKEAQNEKVYEAKGVFTQTPKPDHKLDKHPITYKPRGDVPDIYKRLLESQSQTDNRSIIRSINSGKTQSQKTYGFLDSGQYIIVCATKQQLKAIHFPLHILPRNQDLEVMARRERWDHANCLEMNAWTHLSQVRPNIPIRTLTIDVADGTAKENLAKTFGITKIFPLYLDRSEYIM</sequence>
<dbReference type="EMBL" id="LLXL01000835">
    <property type="protein sequence ID" value="PKK68515.1"/>
    <property type="molecule type" value="Genomic_DNA"/>
</dbReference>
<dbReference type="VEuPathDB" id="FungiDB:RhiirFUN_000582"/>
<reference evidence="1 2" key="1">
    <citation type="submission" date="2016-04" db="EMBL/GenBank/DDBJ databases">
        <title>Genome analyses suggest a sexual origin of heterokaryosis in a supposedly ancient asexual fungus.</title>
        <authorList>
            <person name="Ropars J."/>
            <person name="Sedzielewska K."/>
            <person name="Noel J."/>
            <person name="Charron P."/>
            <person name="Farinelli L."/>
            <person name="Marton T."/>
            <person name="Kruger M."/>
            <person name="Pelin A."/>
            <person name="Brachmann A."/>
            <person name="Corradi N."/>
        </authorList>
    </citation>
    <scope>NUCLEOTIDE SEQUENCE [LARGE SCALE GENOMIC DNA]</scope>
    <source>
        <strain evidence="1 2">C2</strain>
    </source>
</reference>
<dbReference type="AlphaFoldDB" id="A0A2N1N3N3"/>
<gene>
    <name evidence="1" type="ORF">RhiirC2_782179</name>
</gene>
<accession>A0A2N1N3N3</accession>
<comment type="caution">
    <text evidence="1">The sequence shown here is derived from an EMBL/GenBank/DDBJ whole genome shotgun (WGS) entry which is preliminary data.</text>
</comment>
<protein>
    <submittedName>
        <fullName evidence="1">Uncharacterized protein</fullName>
    </submittedName>
</protein>
<dbReference type="VEuPathDB" id="FungiDB:RhiirA1_183203"/>
<dbReference type="Proteomes" id="UP000233469">
    <property type="component" value="Unassembled WGS sequence"/>
</dbReference>
<evidence type="ECO:0000313" key="2">
    <source>
        <dbReference type="Proteomes" id="UP000233469"/>
    </source>
</evidence>
<proteinExistence type="predicted"/>
<organism evidence="1 2">
    <name type="scientific">Rhizophagus irregularis</name>
    <dbReference type="NCBI Taxonomy" id="588596"/>
    <lineage>
        <taxon>Eukaryota</taxon>
        <taxon>Fungi</taxon>
        <taxon>Fungi incertae sedis</taxon>
        <taxon>Mucoromycota</taxon>
        <taxon>Glomeromycotina</taxon>
        <taxon>Glomeromycetes</taxon>
        <taxon>Glomerales</taxon>
        <taxon>Glomeraceae</taxon>
        <taxon>Rhizophagus</taxon>
    </lineage>
</organism>
<name>A0A2N1N3N3_9GLOM</name>